<keyword evidence="3" id="KW-1185">Reference proteome</keyword>
<keyword evidence="1" id="KW-1133">Transmembrane helix</keyword>
<evidence type="ECO:0000313" key="2">
    <source>
        <dbReference type="EMBL" id="GGS08363.1"/>
    </source>
</evidence>
<name>A0A918L5L9_9ACTN</name>
<organism evidence="2 3">
    <name type="scientific">Streptomyces humidus</name>
    <dbReference type="NCBI Taxonomy" id="52259"/>
    <lineage>
        <taxon>Bacteria</taxon>
        <taxon>Bacillati</taxon>
        <taxon>Actinomycetota</taxon>
        <taxon>Actinomycetes</taxon>
        <taxon>Kitasatosporales</taxon>
        <taxon>Streptomycetaceae</taxon>
        <taxon>Streptomyces</taxon>
    </lineage>
</organism>
<sequence length="543" mass="55767">MTALDDIRSGPAAGSLARGPVRAGVLALARAEAVRLLRHPAVLGGFAAYLLLWGYAQTGGHDAHRYPVLQDSSRLVQIPLLLPAAGVLLAANSGALRSRRHGVEPLFAVEGLGFRARTAAHLLAVAPAVVVSALLVCARIGCLAVEPDAVGAVRWAEVATGPAVVLLAGILGVLTARLSSSPAAASLVLALPAVFTFLAAVQNTARWRWLGVVATENESAQPLPSELLGRPAGAHLLWLTALAAAGACGALLCGRADSVPEGPCRGTGALRGASVAAAALALLGGTLQTRPASGAVERARAAATEHPAARQKCERRLNVTYCAFPEFTRRAEQWDAVVRGVLARAPDDVARAPYAVRQRIFRAGVETGGSVPLPYAAWDADDRRAGTPAAVPVGTAWSAGSAGQDTESDAVAEFSVLFAYRAVTGSVPDSPRVDTVCGSRAVLTLWLAGQATAGSGAALRDLESRTTSGLTVLVLMSATGVDFDAAEVRLSRDLLAQPADRIGARVKASWAELSAPGTTTARAARLLGVRAPARDASAESACR</sequence>
<dbReference type="Proteomes" id="UP000606194">
    <property type="component" value="Unassembled WGS sequence"/>
</dbReference>
<dbReference type="AlphaFoldDB" id="A0A918L5L9"/>
<dbReference type="RefSeq" id="WP_190151947.1">
    <property type="nucleotide sequence ID" value="NZ_BMTL01000024.1"/>
</dbReference>
<evidence type="ECO:0000313" key="3">
    <source>
        <dbReference type="Proteomes" id="UP000606194"/>
    </source>
</evidence>
<feature type="transmembrane region" description="Helical" evidence="1">
    <location>
        <begin position="76"/>
        <end position="98"/>
    </location>
</feature>
<feature type="transmembrane region" description="Helical" evidence="1">
    <location>
        <begin position="236"/>
        <end position="256"/>
    </location>
</feature>
<accession>A0A918L5L9</accession>
<feature type="transmembrane region" description="Helical" evidence="1">
    <location>
        <begin position="153"/>
        <end position="176"/>
    </location>
</feature>
<comment type="caution">
    <text evidence="2">The sequence shown here is derived from an EMBL/GenBank/DDBJ whole genome shotgun (WGS) entry which is preliminary data.</text>
</comment>
<dbReference type="EMBL" id="BMTL01000024">
    <property type="protein sequence ID" value="GGS08363.1"/>
    <property type="molecule type" value="Genomic_DNA"/>
</dbReference>
<evidence type="ECO:0000256" key="1">
    <source>
        <dbReference type="SAM" id="Phobius"/>
    </source>
</evidence>
<reference evidence="2" key="2">
    <citation type="submission" date="2020-09" db="EMBL/GenBank/DDBJ databases">
        <authorList>
            <person name="Sun Q."/>
            <person name="Ohkuma M."/>
        </authorList>
    </citation>
    <scope>NUCLEOTIDE SEQUENCE</scope>
    <source>
        <strain evidence="2">JCM 4386</strain>
    </source>
</reference>
<protein>
    <submittedName>
        <fullName evidence="2">ABC transporter</fullName>
    </submittedName>
</protein>
<feature type="transmembrane region" description="Helical" evidence="1">
    <location>
        <begin position="36"/>
        <end position="56"/>
    </location>
</feature>
<reference evidence="2" key="1">
    <citation type="journal article" date="2014" name="Int. J. Syst. Evol. Microbiol.">
        <title>Complete genome sequence of Corynebacterium casei LMG S-19264T (=DSM 44701T), isolated from a smear-ripened cheese.</title>
        <authorList>
            <consortium name="US DOE Joint Genome Institute (JGI-PGF)"/>
            <person name="Walter F."/>
            <person name="Albersmeier A."/>
            <person name="Kalinowski J."/>
            <person name="Ruckert C."/>
        </authorList>
    </citation>
    <scope>NUCLEOTIDE SEQUENCE</scope>
    <source>
        <strain evidence="2">JCM 4386</strain>
    </source>
</reference>
<feature type="transmembrane region" description="Helical" evidence="1">
    <location>
        <begin position="119"/>
        <end position="141"/>
    </location>
</feature>
<proteinExistence type="predicted"/>
<gene>
    <name evidence="2" type="ORF">GCM10010269_54420</name>
</gene>
<feature type="transmembrane region" description="Helical" evidence="1">
    <location>
        <begin position="183"/>
        <end position="201"/>
    </location>
</feature>
<feature type="transmembrane region" description="Helical" evidence="1">
    <location>
        <begin position="268"/>
        <end position="287"/>
    </location>
</feature>
<keyword evidence="1" id="KW-0472">Membrane</keyword>
<keyword evidence="1" id="KW-0812">Transmembrane</keyword>